<organism evidence="2 3">
    <name type="scientific">Limnoraphis robusta CCNP1315</name>
    <dbReference type="NCBI Taxonomy" id="3110306"/>
    <lineage>
        <taxon>Bacteria</taxon>
        <taxon>Bacillati</taxon>
        <taxon>Cyanobacteriota</taxon>
        <taxon>Cyanophyceae</taxon>
        <taxon>Oscillatoriophycideae</taxon>
        <taxon>Oscillatoriales</taxon>
        <taxon>Sirenicapillariaceae</taxon>
        <taxon>Limnoraphis</taxon>
    </lineage>
</organism>
<evidence type="ECO:0000313" key="2">
    <source>
        <dbReference type="EMBL" id="MEA5521384.1"/>
    </source>
</evidence>
<reference evidence="2 3" key="1">
    <citation type="submission" date="2023-12" db="EMBL/GenBank/DDBJ databases">
        <title>Baltic Sea Cyanobacteria.</title>
        <authorList>
            <person name="Delbaje E."/>
            <person name="Fewer D.P."/>
            <person name="Shishido T.K."/>
        </authorList>
    </citation>
    <scope>NUCLEOTIDE SEQUENCE [LARGE SCALE GENOMIC DNA]</scope>
    <source>
        <strain evidence="2 3">CCNP 1315</strain>
    </source>
</reference>
<dbReference type="RefSeq" id="WP_323275440.1">
    <property type="nucleotide sequence ID" value="NZ_JAYGHT010000132.1"/>
</dbReference>
<accession>A0ABU5U2K0</accession>
<dbReference type="Proteomes" id="UP001301728">
    <property type="component" value="Unassembled WGS sequence"/>
</dbReference>
<dbReference type="EMBL" id="JAYGHT010000132">
    <property type="protein sequence ID" value="MEA5521384.1"/>
    <property type="molecule type" value="Genomic_DNA"/>
</dbReference>
<keyword evidence="3" id="KW-1185">Reference proteome</keyword>
<sequence length="120" mass="13314">MTSATMPRKESKYGQGENPKSIENLAPREPIYGVAKKRHQITVTDQGWKGSQKFVKQYGCTSISDFLEKLGRKFPFNIGVNLKPEESKNLMAIAETLGCDDTSDLIKKIANGSFVVSKSE</sequence>
<feature type="region of interest" description="Disordered" evidence="1">
    <location>
        <begin position="1"/>
        <end position="27"/>
    </location>
</feature>
<protein>
    <submittedName>
        <fullName evidence="2">Uncharacterized protein</fullName>
    </submittedName>
</protein>
<evidence type="ECO:0000313" key="3">
    <source>
        <dbReference type="Proteomes" id="UP001301728"/>
    </source>
</evidence>
<name>A0ABU5U2K0_9CYAN</name>
<comment type="caution">
    <text evidence="2">The sequence shown here is derived from an EMBL/GenBank/DDBJ whole genome shotgun (WGS) entry which is preliminary data.</text>
</comment>
<evidence type="ECO:0000256" key="1">
    <source>
        <dbReference type="SAM" id="MobiDB-lite"/>
    </source>
</evidence>
<gene>
    <name evidence="2" type="ORF">VB854_20815</name>
</gene>
<proteinExistence type="predicted"/>